<evidence type="ECO:0000313" key="2">
    <source>
        <dbReference type="EMBL" id="SES23237.1"/>
    </source>
</evidence>
<feature type="signal peptide" evidence="1">
    <location>
        <begin position="1"/>
        <end position="18"/>
    </location>
</feature>
<proteinExistence type="predicted"/>
<evidence type="ECO:0000313" key="3">
    <source>
        <dbReference type="Proteomes" id="UP000199572"/>
    </source>
</evidence>
<dbReference type="AlphaFoldDB" id="A0A1H9VPG5"/>
<dbReference type="EMBL" id="FOGG01000046">
    <property type="protein sequence ID" value="SES23237.1"/>
    <property type="molecule type" value="Genomic_DNA"/>
</dbReference>
<accession>A0A1H9VPG5</accession>
<reference evidence="2 3" key="1">
    <citation type="submission" date="2016-10" db="EMBL/GenBank/DDBJ databases">
        <authorList>
            <person name="de Groot N.N."/>
        </authorList>
    </citation>
    <scope>NUCLEOTIDE SEQUENCE [LARGE SCALE GENOMIC DNA]</scope>
    <source>
        <strain evidence="2 3">DSM 18610</strain>
    </source>
</reference>
<dbReference type="Proteomes" id="UP000199572">
    <property type="component" value="Unassembled WGS sequence"/>
</dbReference>
<gene>
    <name evidence="2" type="ORF">SAMN04488023_1462</name>
</gene>
<keyword evidence="1" id="KW-0732">Signal</keyword>
<dbReference type="OrthoDB" id="762219at2"/>
<evidence type="ECO:0000256" key="1">
    <source>
        <dbReference type="SAM" id="SignalP"/>
    </source>
</evidence>
<sequence length="164" mass="18936">MKKIITLLLLSISFFCHAQEKKKQNDIRLAINKVIIKHLDNKLLSATPTDFVHLYSITIAFDKAGKIKDVYFPKEVSNETIRAIRLDSVLIEKIKSLNVTYQQYASKLVLIPFFHYRTTDKGINYNSGFLNAIENLQPKVDNSKDQRDWVVLNVVINPFNLIIN</sequence>
<name>A0A1H9VPG5_9SPHI</name>
<organism evidence="2 3">
    <name type="scientific">Pedobacter rhizosphaerae</name>
    <dbReference type="NCBI Taxonomy" id="390241"/>
    <lineage>
        <taxon>Bacteria</taxon>
        <taxon>Pseudomonadati</taxon>
        <taxon>Bacteroidota</taxon>
        <taxon>Sphingobacteriia</taxon>
        <taxon>Sphingobacteriales</taxon>
        <taxon>Sphingobacteriaceae</taxon>
        <taxon>Pedobacter</taxon>
    </lineage>
</organism>
<dbReference type="RefSeq" id="WP_090888997.1">
    <property type="nucleotide sequence ID" value="NZ_FOGG01000046.1"/>
</dbReference>
<keyword evidence="3" id="KW-1185">Reference proteome</keyword>
<feature type="chain" id="PRO_5011795255" evidence="1">
    <location>
        <begin position="19"/>
        <end position="164"/>
    </location>
</feature>
<protein>
    <submittedName>
        <fullName evidence="2">Uncharacterized protein</fullName>
    </submittedName>
</protein>